<dbReference type="AlphaFoldDB" id="A0A1I7VMH2"/>
<gene>
    <name evidence="1 3" type="ORF">LOAG_03582</name>
</gene>
<keyword evidence="2" id="KW-1185">Reference proteome</keyword>
<dbReference type="InParanoid" id="A0A1I7VMH2"/>
<dbReference type="RefSeq" id="XP_003139167.1">
    <property type="nucleotide sequence ID" value="XM_003139119.1"/>
</dbReference>
<organism evidence="2 3">
    <name type="scientific">Loa loa</name>
    <name type="common">Eye worm</name>
    <name type="synonym">Filaria loa</name>
    <dbReference type="NCBI Taxonomy" id="7209"/>
    <lineage>
        <taxon>Eukaryota</taxon>
        <taxon>Metazoa</taxon>
        <taxon>Ecdysozoa</taxon>
        <taxon>Nematoda</taxon>
        <taxon>Chromadorea</taxon>
        <taxon>Rhabditida</taxon>
        <taxon>Spirurina</taxon>
        <taxon>Spiruromorpha</taxon>
        <taxon>Filarioidea</taxon>
        <taxon>Onchocercidae</taxon>
        <taxon>Loa</taxon>
    </lineage>
</organism>
<name>A0A1I7VMH2_LOALO</name>
<evidence type="ECO:0000313" key="3">
    <source>
        <dbReference type="WBParaSite" id="EN70_419"/>
    </source>
</evidence>
<dbReference type="Proteomes" id="UP000095285">
    <property type="component" value="Unassembled WGS sequence"/>
</dbReference>
<accession>A0A1I7VMH2</accession>
<proteinExistence type="predicted"/>
<dbReference type="GeneID" id="9940972"/>
<reference evidence="3" key="2">
    <citation type="submission" date="2016-11" db="UniProtKB">
        <authorList>
            <consortium name="WormBaseParasite"/>
        </authorList>
    </citation>
    <scope>IDENTIFICATION</scope>
</reference>
<evidence type="ECO:0000313" key="1">
    <source>
        <dbReference type="EMBL" id="EFO24902.1"/>
    </source>
</evidence>
<evidence type="ECO:0000313" key="2">
    <source>
        <dbReference type="Proteomes" id="UP000095285"/>
    </source>
</evidence>
<dbReference type="WBParaSite" id="EN70_419">
    <property type="protein sequence ID" value="EN70_419"/>
    <property type="gene ID" value="EN70_419"/>
</dbReference>
<sequence length="102" mass="11293">MDDLENVTLRILKGINGSRKKIAIRCLAGRHRKTSCIYGDFGFESSNNEQMEQNAQIEFGGNLAEQSLSRLIWLGGNSGDSSSSPQCVRWKMVQEEDVVGGK</sequence>
<accession>A0A1S0U456</accession>
<dbReference type="CTD" id="9940972"/>
<dbReference type="KEGG" id="loa:LOAG_03582"/>
<reference evidence="1 2" key="1">
    <citation type="submission" date="2012-04" db="EMBL/GenBank/DDBJ databases">
        <title>The Genome Sequence of Loa loa.</title>
        <authorList>
            <consortium name="The Broad Institute Genome Sequencing Platform"/>
            <consortium name="Broad Institute Genome Sequencing Center for Infectious Disease"/>
            <person name="Nutman T.B."/>
            <person name="Fink D.L."/>
            <person name="Russ C."/>
            <person name="Young S."/>
            <person name="Zeng Q."/>
            <person name="Gargeya S."/>
            <person name="Alvarado L."/>
            <person name="Berlin A."/>
            <person name="Chapman S.B."/>
            <person name="Chen Z."/>
            <person name="Freedman E."/>
            <person name="Gellesch M."/>
            <person name="Goldberg J."/>
            <person name="Griggs A."/>
            <person name="Gujja S."/>
            <person name="Heilman E.R."/>
            <person name="Heiman D."/>
            <person name="Howarth C."/>
            <person name="Mehta T."/>
            <person name="Neiman D."/>
            <person name="Pearson M."/>
            <person name="Roberts A."/>
            <person name="Saif S."/>
            <person name="Shea T."/>
            <person name="Shenoy N."/>
            <person name="Sisk P."/>
            <person name="Stolte C."/>
            <person name="Sykes S."/>
            <person name="White J."/>
            <person name="Yandava C."/>
            <person name="Haas B."/>
            <person name="Henn M.R."/>
            <person name="Nusbaum C."/>
            <person name="Birren B."/>
        </authorList>
    </citation>
    <scope>NUCLEOTIDE SEQUENCE [LARGE SCALE GENOMIC DNA]</scope>
</reference>
<dbReference type="EMBL" id="JH712094">
    <property type="protein sequence ID" value="EFO24902.1"/>
    <property type="molecule type" value="Genomic_DNA"/>
</dbReference>
<protein>
    <submittedName>
        <fullName evidence="1 3">Uncharacterized protein</fullName>
    </submittedName>
</protein>